<organism evidence="3 4">
    <name type="scientific">Candidatus Dojkabacteria bacterium</name>
    <dbReference type="NCBI Taxonomy" id="2099670"/>
    <lineage>
        <taxon>Bacteria</taxon>
        <taxon>Candidatus Dojkabacteria</taxon>
    </lineage>
</organism>
<evidence type="ECO:0000313" key="4">
    <source>
        <dbReference type="Proteomes" id="UP000783287"/>
    </source>
</evidence>
<evidence type="ECO:0000256" key="2">
    <source>
        <dbReference type="SAM" id="Phobius"/>
    </source>
</evidence>
<protein>
    <submittedName>
        <fullName evidence="3">Uncharacterized protein</fullName>
    </submittedName>
</protein>
<evidence type="ECO:0000313" key="3">
    <source>
        <dbReference type="EMBL" id="MCA9383534.1"/>
    </source>
</evidence>
<reference evidence="3" key="1">
    <citation type="submission" date="2020-04" db="EMBL/GenBank/DDBJ databases">
        <authorList>
            <person name="Zhang T."/>
        </authorList>
    </citation>
    <scope>NUCLEOTIDE SEQUENCE</scope>
    <source>
        <strain evidence="3">HKST-UBA14</strain>
    </source>
</reference>
<dbReference type="AlphaFoldDB" id="A0A955RJK0"/>
<reference evidence="3" key="2">
    <citation type="journal article" date="2021" name="Microbiome">
        <title>Successional dynamics and alternative stable states in a saline activated sludge microbial community over 9 years.</title>
        <authorList>
            <person name="Wang Y."/>
            <person name="Ye J."/>
            <person name="Ju F."/>
            <person name="Liu L."/>
            <person name="Boyd J.A."/>
            <person name="Deng Y."/>
            <person name="Parks D.H."/>
            <person name="Jiang X."/>
            <person name="Yin X."/>
            <person name="Woodcroft B.J."/>
            <person name="Tyson G.W."/>
            <person name="Hugenholtz P."/>
            <person name="Polz M.F."/>
            <person name="Zhang T."/>
        </authorList>
    </citation>
    <scope>NUCLEOTIDE SEQUENCE</scope>
    <source>
        <strain evidence="3">HKST-UBA14</strain>
    </source>
</reference>
<keyword evidence="2" id="KW-1133">Transmembrane helix</keyword>
<feature type="transmembrane region" description="Helical" evidence="2">
    <location>
        <begin position="53"/>
        <end position="73"/>
    </location>
</feature>
<dbReference type="Proteomes" id="UP000783287">
    <property type="component" value="Unassembled WGS sequence"/>
</dbReference>
<comment type="caution">
    <text evidence="3">The sequence shown here is derived from an EMBL/GenBank/DDBJ whole genome shotgun (WGS) entry which is preliminary data.</text>
</comment>
<evidence type="ECO:0000256" key="1">
    <source>
        <dbReference type="SAM" id="MobiDB-lite"/>
    </source>
</evidence>
<proteinExistence type="predicted"/>
<feature type="region of interest" description="Disordered" evidence="1">
    <location>
        <begin position="1"/>
        <end position="28"/>
    </location>
</feature>
<gene>
    <name evidence="3" type="ORF">KC909_04155</name>
</gene>
<keyword evidence="2" id="KW-0812">Transmembrane</keyword>
<keyword evidence="2" id="KW-0472">Membrane</keyword>
<name>A0A955RJK0_9BACT</name>
<feature type="non-terminal residue" evidence="3">
    <location>
        <position position="289"/>
    </location>
</feature>
<sequence length="289" mass="32749">MAAKKAKSTKKSSTKTKTKSVKTTRKSIKKSVPKKVAVANKSPEKNTTIYKNYIIVLLVGLLILLLGYVANLIGDSTRTEEQIYKEDITLIIRGDVELFKDKVAITEPVIEWVGEKEDKKAGVMSVASLITYWDSIEEKSKPIAILPSSEMKLAITNPAIGVDFNSLIFDYSRINGDHEPGKLGNTSLLLNNYPISFNDQLLEYNKNTDNQSYYRISCHEELHGFDYLFEAVIERTDVKYEQTDCEYWDQFLLDLANTTIGVQNNGYIITNQTLNRGYFYNVSYECKGS</sequence>
<dbReference type="EMBL" id="JAGQLK010000085">
    <property type="protein sequence ID" value="MCA9383534.1"/>
    <property type="molecule type" value="Genomic_DNA"/>
</dbReference>
<accession>A0A955RJK0</accession>